<dbReference type="Gene3D" id="2.160.20.10">
    <property type="entry name" value="Single-stranded right-handed beta-helix, Pectin lyase-like"/>
    <property type="match status" value="1"/>
</dbReference>
<evidence type="ECO:0000256" key="9">
    <source>
        <dbReference type="SAM" id="Phobius"/>
    </source>
</evidence>
<dbReference type="InterPro" id="IPR052052">
    <property type="entry name" value="Polysaccharide_Lyase_9"/>
</dbReference>
<dbReference type="PANTHER" id="PTHR40088">
    <property type="entry name" value="PECTATE LYASE (EUROFUNG)"/>
    <property type="match status" value="1"/>
</dbReference>
<feature type="transmembrane region" description="Helical" evidence="9">
    <location>
        <begin position="12"/>
        <end position="30"/>
    </location>
</feature>
<dbReference type="InterPro" id="IPR012334">
    <property type="entry name" value="Pectin_lyas_fold"/>
</dbReference>
<dbReference type="Pfam" id="PF07602">
    <property type="entry name" value="DUF1565"/>
    <property type="match status" value="1"/>
</dbReference>
<comment type="cofactor">
    <cofactor evidence="1">
        <name>Ca(2+)</name>
        <dbReference type="ChEBI" id="CHEBI:29108"/>
    </cofactor>
</comment>
<dbReference type="RefSeq" id="WP_314513331.1">
    <property type="nucleotide sequence ID" value="NZ_JASJOU010000006.1"/>
</dbReference>
<evidence type="ECO:0000259" key="10">
    <source>
        <dbReference type="Pfam" id="PF07602"/>
    </source>
</evidence>
<dbReference type="AlphaFoldDB" id="A0AAE3R7E0"/>
<keyword evidence="6" id="KW-0106">Calcium</keyword>
<name>A0AAE3R7E0_9BACT</name>
<keyword evidence="7" id="KW-0456">Lyase</keyword>
<keyword evidence="4" id="KW-0479">Metal-binding</keyword>
<feature type="domain" description="DUF1565" evidence="10">
    <location>
        <begin position="38"/>
        <end position="90"/>
    </location>
</feature>
<keyword evidence="5" id="KW-0732">Signal</keyword>
<comment type="subcellular location">
    <subcellularLocation>
        <location evidence="2">Secreted</location>
    </subcellularLocation>
</comment>
<keyword evidence="9" id="KW-0472">Membrane</keyword>
<keyword evidence="9" id="KW-1133">Transmembrane helix</keyword>
<dbReference type="Proteomes" id="UP001232063">
    <property type="component" value="Unassembled WGS sequence"/>
</dbReference>
<evidence type="ECO:0000313" key="11">
    <source>
        <dbReference type="EMBL" id="MDJ1502947.1"/>
    </source>
</evidence>
<dbReference type="InterPro" id="IPR011459">
    <property type="entry name" value="DUF1565"/>
</dbReference>
<gene>
    <name evidence="11" type="ORF">QNI22_19915</name>
</gene>
<dbReference type="GO" id="GO:0016837">
    <property type="term" value="F:carbon-oxygen lyase activity, acting on polysaccharides"/>
    <property type="evidence" value="ECO:0007669"/>
    <property type="project" value="TreeGrafter"/>
</dbReference>
<dbReference type="PANTHER" id="PTHR40088:SF1">
    <property type="entry name" value="PECTATE LYASE PEL9"/>
    <property type="match status" value="1"/>
</dbReference>
<dbReference type="EMBL" id="JASJOU010000006">
    <property type="protein sequence ID" value="MDJ1502947.1"/>
    <property type="molecule type" value="Genomic_DNA"/>
</dbReference>
<evidence type="ECO:0000256" key="4">
    <source>
        <dbReference type="ARBA" id="ARBA00022723"/>
    </source>
</evidence>
<evidence type="ECO:0000256" key="5">
    <source>
        <dbReference type="ARBA" id="ARBA00022729"/>
    </source>
</evidence>
<comment type="similarity">
    <text evidence="8">Belongs to the polysaccharide lyase 9 family.</text>
</comment>
<evidence type="ECO:0000256" key="3">
    <source>
        <dbReference type="ARBA" id="ARBA00022525"/>
    </source>
</evidence>
<dbReference type="GO" id="GO:0046872">
    <property type="term" value="F:metal ion binding"/>
    <property type="evidence" value="ECO:0007669"/>
    <property type="project" value="UniProtKB-KW"/>
</dbReference>
<proteinExistence type="inferred from homology"/>
<keyword evidence="3" id="KW-0964">Secreted</keyword>
<evidence type="ECO:0000256" key="2">
    <source>
        <dbReference type="ARBA" id="ARBA00004613"/>
    </source>
</evidence>
<keyword evidence="12" id="KW-1185">Reference proteome</keyword>
<dbReference type="InterPro" id="IPR011050">
    <property type="entry name" value="Pectin_lyase_fold/virulence"/>
</dbReference>
<protein>
    <submittedName>
        <fullName evidence="11">DUF1565 domain-containing protein</fullName>
    </submittedName>
</protein>
<reference evidence="11" key="1">
    <citation type="submission" date="2023-05" db="EMBL/GenBank/DDBJ databases">
        <authorList>
            <person name="Zhang X."/>
        </authorList>
    </citation>
    <scope>NUCLEOTIDE SEQUENCE</scope>
    <source>
        <strain evidence="11">BD1B2-1</strain>
    </source>
</reference>
<feature type="non-terminal residue" evidence="11">
    <location>
        <position position="99"/>
    </location>
</feature>
<evidence type="ECO:0000256" key="8">
    <source>
        <dbReference type="ARBA" id="ARBA00038263"/>
    </source>
</evidence>
<sequence length="99" mass="10601">MPKFTGRAIYKIFAVLNFAIITTFSVPVLGTDYYVSTSGSDSNDGSQSRPWRTIAKAAQTVPSGSHMIYVAAGTYDEQPMPLKPGVSLQGAGIDQTIIK</sequence>
<comment type="caution">
    <text evidence="11">The sequence shown here is derived from an EMBL/GenBank/DDBJ whole genome shotgun (WGS) entry which is preliminary data.</text>
</comment>
<dbReference type="GO" id="GO:0005576">
    <property type="term" value="C:extracellular region"/>
    <property type="evidence" value="ECO:0007669"/>
    <property type="project" value="UniProtKB-SubCell"/>
</dbReference>
<evidence type="ECO:0000256" key="6">
    <source>
        <dbReference type="ARBA" id="ARBA00022837"/>
    </source>
</evidence>
<evidence type="ECO:0000313" key="12">
    <source>
        <dbReference type="Proteomes" id="UP001232063"/>
    </source>
</evidence>
<keyword evidence="9" id="KW-0812">Transmembrane</keyword>
<dbReference type="SUPFAM" id="SSF51126">
    <property type="entry name" value="Pectin lyase-like"/>
    <property type="match status" value="1"/>
</dbReference>
<evidence type="ECO:0000256" key="7">
    <source>
        <dbReference type="ARBA" id="ARBA00023239"/>
    </source>
</evidence>
<organism evidence="11 12">
    <name type="scientific">Xanthocytophaga agilis</name>
    <dbReference type="NCBI Taxonomy" id="3048010"/>
    <lineage>
        <taxon>Bacteria</taxon>
        <taxon>Pseudomonadati</taxon>
        <taxon>Bacteroidota</taxon>
        <taxon>Cytophagia</taxon>
        <taxon>Cytophagales</taxon>
        <taxon>Rhodocytophagaceae</taxon>
        <taxon>Xanthocytophaga</taxon>
    </lineage>
</organism>
<evidence type="ECO:0000256" key="1">
    <source>
        <dbReference type="ARBA" id="ARBA00001913"/>
    </source>
</evidence>
<accession>A0AAE3R7E0</accession>